<dbReference type="EMBL" id="CABDVL010000003">
    <property type="protein sequence ID" value="VTM56024.1"/>
    <property type="molecule type" value="Genomic_DNA"/>
</dbReference>
<reference evidence="1" key="1">
    <citation type="submission" date="2019-04" db="EMBL/GenBank/DDBJ databases">
        <authorList>
            <consortium name="Pathogen Informatics"/>
        </authorList>
    </citation>
    <scope>NUCLEOTIDE SEQUENCE</scope>
    <source>
        <strain evidence="1">NCTC9183</strain>
    </source>
</reference>
<organism evidence="1">
    <name type="scientific">Klebsiella pneumoniae</name>
    <dbReference type="NCBI Taxonomy" id="573"/>
    <lineage>
        <taxon>Bacteria</taxon>
        <taxon>Pseudomonadati</taxon>
        <taxon>Pseudomonadota</taxon>
        <taxon>Gammaproteobacteria</taxon>
        <taxon>Enterobacterales</taxon>
        <taxon>Enterobacteriaceae</taxon>
        <taxon>Klebsiella/Raoultella group</taxon>
        <taxon>Klebsiella</taxon>
        <taxon>Klebsiella pneumoniae complex</taxon>
    </lineage>
</organism>
<protein>
    <submittedName>
        <fullName evidence="1">Uncharacterized protein</fullName>
    </submittedName>
</protein>
<accession>A0A4P0Y8Z9</accession>
<proteinExistence type="predicted"/>
<evidence type="ECO:0000313" key="1">
    <source>
        <dbReference type="EMBL" id="VTM56024.1"/>
    </source>
</evidence>
<gene>
    <name evidence="1" type="ORF">NCTC9183_03826</name>
</gene>
<name>A0A4P0Y8Z9_KLEPN</name>
<dbReference type="Proteomes" id="UP000507695">
    <property type="component" value="Unassembled WGS sequence"/>
</dbReference>
<sequence length="304" mass="32817">MATSRAGSHAGRGFRYQDAAGVWLAIRCWANELPYGAVIPEGKDDYELSSTIGSALVQVKSRRAHLGPFPVAVAVGFIRALWARVENAAFHTNLILVLEHPVAEGPVVDHLLAEHPALVSTLQDDPQWAALAARTQIWIAPNPFEAAVASIHCTMPCSDLAAQIHYGELLKQIAALADKNGLVRDGRFEGLGISDVETILRRIEPALDMVGMESALRDGYCDVVDFLTPFNDPSFYQGVNTRPGHLAAGLVAERPNARHEVLSALESAGAALIVGLSGAGKSALMWETARASRHTTRWFGDEKR</sequence>
<dbReference type="AlphaFoldDB" id="A0A4P0Y8Z9"/>